<organism evidence="1">
    <name type="scientific">Synechococcus elongatus PCC 11802</name>
    <dbReference type="NCBI Taxonomy" id="2283154"/>
    <lineage>
        <taxon>Bacteria</taxon>
        <taxon>Bacillati</taxon>
        <taxon>Cyanobacteriota</taxon>
        <taxon>Cyanophyceae</taxon>
        <taxon>Synechococcales</taxon>
        <taxon>Synechococcaceae</taxon>
        <taxon>Synechococcus</taxon>
    </lineage>
</organism>
<reference evidence="1" key="1">
    <citation type="submission" date="2024-01" db="EMBL/GenBank/DDBJ databases">
        <title>Synechococcus elongatus PCC 11802, a close yet different native of Synechococcus elongatus PCC 11801.</title>
        <authorList>
            <person name="Jaiswal D."/>
            <person name="Sengupta A."/>
            <person name="Sengupta S."/>
            <person name="Pakrasi H.B."/>
            <person name="Wangikar P."/>
        </authorList>
    </citation>
    <scope>NUCLEOTIDE SEQUENCE</scope>
    <source>
        <strain evidence="1">PCC 11802</strain>
    </source>
</reference>
<accession>A0AAT9JZK2</accession>
<evidence type="ECO:0000313" key="1">
    <source>
        <dbReference type="EMBL" id="QFZ91226.2"/>
    </source>
</evidence>
<protein>
    <submittedName>
        <fullName evidence="1">Uncharacterized protein</fullName>
    </submittedName>
</protein>
<name>A0AAT9JZK2_SYNEL</name>
<sequence length="87" mass="9405">MGVDGIFKAAIQLSPTELSELLLSLQGLLEAKGEQPTADGQPQGSIELKVINGCGPYAYLRYYKGQKNGRGQYGSKYLGKWPARTAN</sequence>
<proteinExistence type="predicted"/>
<gene>
    <name evidence="1" type="ORF">EKO22_01450</name>
</gene>
<dbReference type="AlphaFoldDB" id="A0AAT9JZK2"/>
<dbReference type="RefSeq" id="WP_208677495.1">
    <property type="nucleotide sequence ID" value="NZ_CP034671.2"/>
</dbReference>
<dbReference type="EMBL" id="CP034671">
    <property type="protein sequence ID" value="QFZ91226.2"/>
    <property type="molecule type" value="Genomic_DNA"/>
</dbReference>